<dbReference type="EMBL" id="LNYP01000023">
    <property type="protein sequence ID" value="KTD39040.1"/>
    <property type="molecule type" value="Genomic_DNA"/>
</dbReference>
<name>A0A0W0X371_9GAMM</name>
<comment type="caution">
    <text evidence="1">The sequence shown here is derived from an EMBL/GenBank/DDBJ whole genome shotgun (WGS) entry which is preliminary data.</text>
</comment>
<organism evidence="1 2">
    <name type="scientific">Legionella oakridgensis</name>
    <dbReference type="NCBI Taxonomy" id="29423"/>
    <lineage>
        <taxon>Bacteria</taxon>
        <taxon>Pseudomonadati</taxon>
        <taxon>Pseudomonadota</taxon>
        <taxon>Gammaproteobacteria</taxon>
        <taxon>Legionellales</taxon>
        <taxon>Legionellaceae</taxon>
        <taxon>Legionella</taxon>
    </lineage>
</organism>
<protein>
    <submittedName>
        <fullName evidence="1">Uncharacterized protein</fullName>
    </submittedName>
</protein>
<evidence type="ECO:0000313" key="1">
    <source>
        <dbReference type="EMBL" id="KTD39040.1"/>
    </source>
</evidence>
<dbReference type="PATRIC" id="fig|29423.5.peg.1215"/>
<proteinExistence type="predicted"/>
<gene>
    <name evidence="1" type="ORF">Loak_1161</name>
</gene>
<dbReference type="Proteomes" id="UP000054858">
    <property type="component" value="Unassembled WGS sequence"/>
</dbReference>
<reference evidence="1 2" key="1">
    <citation type="submission" date="2015-11" db="EMBL/GenBank/DDBJ databases">
        <title>Genomic analysis of 38 Legionella species identifies large and diverse effector repertoires.</title>
        <authorList>
            <person name="Burstein D."/>
            <person name="Amaro F."/>
            <person name="Zusman T."/>
            <person name="Lifshitz Z."/>
            <person name="Cohen O."/>
            <person name="Gilbert J.A."/>
            <person name="Pupko T."/>
            <person name="Shuman H.A."/>
            <person name="Segal G."/>
        </authorList>
    </citation>
    <scope>NUCLEOTIDE SEQUENCE [LARGE SCALE GENOMIC DNA]</scope>
    <source>
        <strain evidence="1 2">Oak Ridge-10</strain>
    </source>
</reference>
<dbReference type="AlphaFoldDB" id="A0A0W0X371"/>
<sequence length="65" mass="7475">MLTARLINTHLNIALFSTKANNPRIDAHCKRGGIAIHEEAFDKVGFARPGFIHIEKENRRMRKTF</sequence>
<evidence type="ECO:0000313" key="2">
    <source>
        <dbReference type="Proteomes" id="UP000054858"/>
    </source>
</evidence>
<accession>A0A0W0X371</accession>